<dbReference type="AlphaFoldDB" id="A0A0L0F2W3"/>
<sequence>MHNATAPDVQHWERVFGCEEEQYLGHLASTLSHLVTDINQEHSNKHRHLA</sequence>
<feature type="non-terminal residue" evidence="1">
    <location>
        <position position="50"/>
    </location>
</feature>
<dbReference type="RefSeq" id="XP_014144856.1">
    <property type="nucleotide sequence ID" value="XM_014289381.1"/>
</dbReference>
<dbReference type="GeneID" id="25917019"/>
<evidence type="ECO:0000313" key="2">
    <source>
        <dbReference type="Proteomes" id="UP000054560"/>
    </source>
</evidence>
<name>A0A0L0F2W3_9EUKA</name>
<proteinExistence type="predicted"/>
<organism evidence="1 2">
    <name type="scientific">Sphaeroforma arctica JP610</name>
    <dbReference type="NCBI Taxonomy" id="667725"/>
    <lineage>
        <taxon>Eukaryota</taxon>
        <taxon>Ichthyosporea</taxon>
        <taxon>Ichthyophonida</taxon>
        <taxon>Sphaeroforma</taxon>
    </lineage>
</organism>
<dbReference type="EMBL" id="KQ249843">
    <property type="protein sequence ID" value="KNC70954.1"/>
    <property type="molecule type" value="Genomic_DNA"/>
</dbReference>
<accession>A0A0L0F2W3</accession>
<evidence type="ECO:0000313" key="1">
    <source>
        <dbReference type="EMBL" id="KNC70954.1"/>
    </source>
</evidence>
<reference evidence="1 2" key="1">
    <citation type="submission" date="2011-02" db="EMBL/GenBank/DDBJ databases">
        <title>The Genome Sequence of Sphaeroforma arctica JP610.</title>
        <authorList>
            <consortium name="The Broad Institute Genome Sequencing Platform"/>
            <person name="Russ C."/>
            <person name="Cuomo C."/>
            <person name="Young S.K."/>
            <person name="Zeng Q."/>
            <person name="Gargeya S."/>
            <person name="Alvarado L."/>
            <person name="Berlin A."/>
            <person name="Chapman S.B."/>
            <person name="Chen Z."/>
            <person name="Freedman E."/>
            <person name="Gellesch M."/>
            <person name="Goldberg J."/>
            <person name="Griggs A."/>
            <person name="Gujja S."/>
            <person name="Heilman E."/>
            <person name="Heiman D."/>
            <person name="Howarth C."/>
            <person name="Mehta T."/>
            <person name="Neiman D."/>
            <person name="Pearson M."/>
            <person name="Roberts A."/>
            <person name="Saif S."/>
            <person name="Shea T."/>
            <person name="Shenoy N."/>
            <person name="Sisk P."/>
            <person name="Stolte C."/>
            <person name="Sykes S."/>
            <person name="White J."/>
            <person name="Yandava C."/>
            <person name="Burger G."/>
            <person name="Gray M.W."/>
            <person name="Holland P.W.H."/>
            <person name="King N."/>
            <person name="Lang F.B.F."/>
            <person name="Roger A.J."/>
            <person name="Ruiz-Trillo I."/>
            <person name="Haas B."/>
            <person name="Nusbaum C."/>
            <person name="Birren B."/>
        </authorList>
    </citation>
    <scope>NUCLEOTIDE SEQUENCE [LARGE SCALE GENOMIC DNA]</scope>
    <source>
        <strain evidence="1 2">JP610</strain>
    </source>
</reference>
<dbReference type="Proteomes" id="UP000054560">
    <property type="component" value="Unassembled WGS sequence"/>
</dbReference>
<protein>
    <submittedName>
        <fullName evidence="1">Uncharacterized protein</fullName>
    </submittedName>
</protein>
<gene>
    <name evidence="1" type="ORF">SARC_16515</name>
</gene>
<keyword evidence="2" id="KW-1185">Reference proteome</keyword>